<dbReference type="RefSeq" id="WP_076755550.1">
    <property type="nucleotide sequence ID" value="NZ_CP023018.1"/>
</dbReference>
<dbReference type="EMBL" id="FTPK01000002">
    <property type="protein sequence ID" value="SIT69742.1"/>
    <property type="molecule type" value="Genomic_DNA"/>
</dbReference>
<comment type="similarity">
    <text evidence="1">Belongs to the Smg family.</text>
</comment>
<dbReference type="Proteomes" id="UP000223759">
    <property type="component" value="Unassembled WGS sequence"/>
</dbReference>
<dbReference type="AlphaFoldDB" id="A0A1R3VXM2"/>
<accession>A0A1R3VXM2</accession>
<name>A0A1R3VXM2_9GAMM</name>
<gene>
    <name evidence="1" type="primary">smg</name>
    <name evidence="2" type="ORF">SAMN05216526_1151</name>
</gene>
<dbReference type="Pfam" id="PF04361">
    <property type="entry name" value="DUF494"/>
    <property type="match status" value="1"/>
</dbReference>
<protein>
    <recommendedName>
        <fullName evidence="1">Protein Smg homolog</fullName>
    </recommendedName>
</protein>
<evidence type="ECO:0000313" key="2">
    <source>
        <dbReference type="EMBL" id="SIT69742.1"/>
    </source>
</evidence>
<organism evidence="2 3">
    <name type="scientific">Ectothiorhodosinus mongolicus</name>
    <dbReference type="NCBI Taxonomy" id="233100"/>
    <lineage>
        <taxon>Bacteria</taxon>
        <taxon>Pseudomonadati</taxon>
        <taxon>Pseudomonadota</taxon>
        <taxon>Gammaproteobacteria</taxon>
        <taxon>Chromatiales</taxon>
        <taxon>Ectothiorhodospiraceae</taxon>
        <taxon>Ectothiorhodosinus</taxon>
    </lineage>
</organism>
<proteinExistence type="inferred from homology"/>
<sequence length="157" mass="18207">MKENVLDVLMYLFEHYIDDNIEFEPDREQLQDALLDAGFPGEEISKAFAWLESLTSEDHAPGTLNTASSLRIYSTQEMRRLDADSRGFLLFLEQNGVLESAMRERVITRIMELEADNVSLDETKWITLMVMFNEPGQEAACSWLENMIFEHPPEYLH</sequence>
<dbReference type="OrthoDB" id="9788984at2"/>
<dbReference type="PANTHER" id="PTHR38692:SF1">
    <property type="entry name" value="PROTEIN SMG"/>
    <property type="match status" value="1"/>
</dbReference>
<reference evidence="2 3" key="1">
    <citation type="submission" date="2017-01" db="EMBL/GenBank/DDBJ databases">
        <authorList>
            <person name="Mah S.A."/>
            <person name="Swanson W.J."/>
            <person name="Moy G.W."/>
            <person name="Vacquier V.D."/>
        </authorList>
    </citation>
    <scope>NUCLEOTIDE SEQUENCE [LARGE SCALE GENOMIC DNA]</scope>
    <source>
        <strain evidence="2 3">M9</strain>
    </source>
</reference>
<evidence type="ECO:0000313" key="3">
    <source>
        <dbReference type="Proteomes" id="UP000223759"/>
    </source>
</evidence>
<evidence type="ECO:0000256" key="1">
    <source>
        <dbReference type="HAMAP-Rule" id="MF_00598"/>
    </source>
</evidence>
<dbReference type="STRING" id="233100.SAMN05216526_1151"/>
<dbReference type="InterPro" id="IPR007456">
    <property type="entry name" value="Smg"/>
</dbReference>
<dbReference type="HAMAP" id="MF_00598">
    <property type="entry name" value="Smg"/>
    <property type="match status" value="1"/>
</dbReference>
<dbReference type="PANTHER" id="PTHR38692">
    <property type="entry name" value="PROTEIN SMG"/>
    <property type="match status" value="1"/>
</dbReference>
<keyword evidence="3" id="KW-1185">Reference proteome</keyword>